<feature type="region of interest" description="Disordered" evidence="1">
    <location>
        <begin position="151"/>
        <end position="170"/>
    </location>
</feature>
<accession>A0A168GDQ4</accession>
<dbReference type="OrthoDB" id="2241755at2759"/>
<evidence type="ECO:0000256" key="1">
    <source>
        <dbReference type="SAM" id="MobiDB-lite"/>
    </source>
</evidence>
<sequence length="362" mass="40167">MTDTNTVEQFLRTTFSRAAEYRDRPSGITAALPLLENALTGNIEQEDEKRKLVDVGKSAVQHAIYRILDDRFDQYDYDQVSLIAKRYTVPLQLYKQIGKQIHLKQYVKPADHKETLEIMCGILARCCGFMAVYKFIEEEFVSLFTQDINKANRPREPNPPSPLTDQDGSPSQLLNEVVQAKSGEVKTEEQEMEGGKWQANIVAKLSEKAPSFSHARTSASKKKAKAEASRDILTYFDSNKDVYERLQVPVEGEADIYVLPIRQNDYCHLFTEKTTSTTTSTTTAAATTSTSTTTANTPTTSTTATNTATTNTATTTNPHALNTGDWSGVSVKRERSSPELDAPPQAKAAPPTPKDYCCGKFL</sequence>
<organism evidence="2 3">
    <name type="scientific">Mucor lusitanicus CBS 277.49</name>
    <dbReference type="NCBI Taxonomy" id="747725"/>
    <lineage>
        <taxon>Eukaryota</taxon>
        <taxon>Fungi</taxon>
        <taxon>Fungi incertae sedis</taxon>
        <taxon>Mucoromycota</taxon>
        <taxon>Mucoromycotina</taxon>
        <taxon>Mucoromycetes</taxon>
        <taxon>Mucorales</taxon>
        <taxon>Mucorineae</taxon>
        <taxon>Mucoraceae</taxon>
        <taxon>Mucor</taxon>
    </lineage>
</organism>
<name>A0A168GDQ4_MUCCL</name>
<keyword evidence="3" id="KW-1185">Reference proteome</keyword>
<evidence type="ECO:0000313" key="2">
    <source>
        <dbReference type="EMBL" id="OAC97585.1"/>
    </source>
</evidence>
<dbReference type="Proteomes" id="UP000077051">
    <property type="component" value="Unassembled WGS sequence"/>
</dbReference>
<dbReference type="VEuPathDB" id="FungiDB:MUCCIDRAFT_168336"/>
<gene>
    <name evidence="2" type="ORF">MUCCIDRAFT_168336</name>
</gene>
<feature type="compositionally biased region" description="Low complexity" evidence="1">
    <location>
        <begin position="277"/>
        <end position="317"/>
    </location>
</feature>
<dbReference type="EMBL" id="AMYB01000015">
    <property type="protein sequence ID" value="OAC97585.1"/>
    <property type="molecule type" value="Genomic_DNA"/>
</dbReference>
<reference evidence="2 3" key="1">
    <citation type="submission" date="2015-06" db="EMBL/GenBank/DDBJ databases">
        <title>Expansion of signal transduction pathways in fungi by whole-genome duplication.</title>
        <authorList>
            <consortium name="DOE Joint Genome Institute"/>
            <person name="Corrochano L.M."/>
            <person name="Kuo A."/>
            <person name="Marcet-Houben M."/>
            <person name="Polaino S."/>
            <person name="Salamov A."/>
            <person name="Villalobos J.M."/>
            <person name="Alvarez M.I."/>
            <person name="Avalos J."/>
            <person name="Benito E.P."/>
            <person name="Benoit I."/>
            <person name="Burger G."/>
            <person name="Camino L.P."/>
            <person name="Canovas D."/>
            <person name="Cerda-Olmedo E."/>
            <person name="Cheng J.-F."/>
            <person name="Dominguez A."/>
            <person name="Elias M."/>
            <person name="Eslava A.P."/>
            <person name="Glaser F."/>
            <person name="Grimwood J."/>
            <person name="Gutierrez G."/>
            <person name="Heitman J."/>
            <person name="Henrissat B."/>
            <person name="Iturriaga E.A."/>
            <person name="Lang B.F."/>
            <person name="Lavin J.L."/>
            <person name="Lee S."/>
            <person name="Li W."/>
            <person name="Lindquist E."/>
            <person name="Lopez-Garcia S."/>
            <person name="Luque E.M."/>
            <person name="Marcos A.T."/>
            <person name="Martin J."/>
            <person name="Mccluskey K."/>
            <person name="Medina H.R."/>
            <person name="Miralles-Duran A."/>
            <person name="Miyazaki A."/>
            <person name="Munoz-Torres E."/>
            <person name="Oguiza J.A."/>
            <person name="Ohm R."/>
            <person name="Olmedo M."/>
            <person name="Orejas M."/>
            <person name="Ortiz-Castellanos L."/>
            <person name="Pisabarro A.G."/>
            <person name="Rodriguez-Romero J."/>
            <person name="Ruiz-Herrera J."/>
            <person name="Ruiz-Vazquez R."/>
            <person name="Sanz C."/>
            <person name="Schackwitz W."/>
            <person name="Schmutz J."/>
            <person name="Shahriari M."/>
            <person name="Shelest E."/>
            <person name="Silva-Franco F."/>
            <person name="Soanes D."/>
            <person name="Syed K."/>
            <person name="Tagua V.G."/>
            <person name="Talbot N.J."/>
            <person name="Thon M."/>
            <person name="De Vries R.P."/>
            <person name="Wiebenga A."/>
            <person name="Yadav J.S."/>
            <person name="Braun E.L."/>
            <person name="Baker S."/>
            <person name="Garre V."/>
            <person name="Horwitz B."/>
            <person name="Torres-Martinez S."/>
            <person name="Idnurm A."/>
            <person name="Herrera-Estrella A."/>
            <person name="Gabaldon T."/>
            <person name="Grigoriev I.V."/>
        </authorList>
    </citation>
    <scope>NUCLEOTIDE SEQUENCE [LARGE SCALE GENOMIC DNA]</scope>
    <source>
        <strain evidence="2 3">CBS 277.49</strain>
    </source>
</reference>
<comment type="caution">
    <text evidence="2">The sequence shown here is derived from an EMBL/GenBank/DDBJ whole genome shotgun (WGS) entry which is preliminary data.</text>
</comment>
<dbReference type="AlphaFoldDB" id="A0A168GDQ4"/>
<feature type="region of interest" description="Disordered" evidence="1">
    <location>
        <begin position="277"/>
        <end position="354"/>
    </location>
</feature>
<evidence type="ECO:0000313" key="3">
    <source>
        <dbReference type="Proteomes" id="UP000077051"/>
    </source>
</evidence>
<protein>
    <submittedName>
        <fullName evidence="2">Uncharacterized protein</fullName>
    </submittedName>
</protein>
<proteinExistence type="predicted"/>